<reference evidence="3" key="1">
    <citation type="submission" date="2006-10" db="EMBL/GenBank/DDBJ databases">
        <authorList>
            <person name="Amadeo P."/>
            <person name="Zhao Q."/>
            <person name="Wortman J."/>
            <person name="Fraser-Liggett C."/>
            <person name="Carlton J."/>
        </authorList>
    </citation>
    <scope>NUCLEOTIDE SEQUENCE</scope>
    <source>
        <strain evidence="3">G3</strain>
    </source>
</reference>
<feature type="compositionally biased region" description="Low complexity" evidence="1">
    <location>
        <begin position="288"/>
        <end position="339"/>
    </location>
</feature>
<feature type="transmembrane region" description="Helical" evidence="2">
    <location>
        <begin position="376"/>
        <end position="399"/>
    </location>
</feature>
<gene>
    <name evidence="3" type="ORF">TVAG_416960</name>
</gene>
<dbReference type="RefSeq" id="XP_001316621.1">
    <property type="nucleotide sequence ID" value="XM_001316586.1"/>
</dbReference>
<keyword evidence="2" id="KW-0472">Membrane</keyword>
<dbReference type="Proteomes" id="UP000001542">
    <property type="component" value="Unassembled WGS sequence"/>
</dbReference>
<name>A2ESF4_TRIV3</name>
<evidence type="ECO:0000256" key="1">
    <source>
        <dbReference type="SAM" id="MobiDB-lite"/>
    </source>
</evidence>
<evidence type="ECO:0000313" key="4">
    <source>
        <dbReference type="Proteomes" id="UP000001542"/>
    </source>
</evidence>
<protein>
    <submittedName>
        <fullName evidence="3">Surface antigen BspA-like</fullName>
    </submittedName>
</protein>
<dbReference type="VEuPathDB" id="TrichDB:TVAG_416960"/>
<dbReference type="VEuPathDB" id="TrichDB:TVAGG3_0278010"/>
<reference evidence="3" key="2">
    <citation type="journal article" date="2007" name="Science">
        <title>Draft genome sequence of the sexually transmitted pathogen Trichomonas vaginalis.</title>
        <authorList>
            <person name="Carlton J.M."/>
            <person name="Hirt R.P."/>
            <person name="Silva J.C."/>
            <person name="Delcher A.L."/>
            <person name="Schatz M."/>
            <person name="Zhao Q."/>
            <person name="Wortman J.R."/>
            <person name="Bidwell S.L."/>
            <person name="Alsmark U.C.M."/>
            <person name="Besteiro S."/>
            <person name="Sicheritz-Ponten T."/>
            <person name="Noel C.J."/>
            <person name="Dacks J.B."/>
            <person name="Foster P.G."/>
            <person name="Simillion C."/>
            <person name="Van de Peer Y."/>
            <person name="Miranda-Saavedra D."/>
            <person name="Barton G.J."/>
            <person name="Westrop G.D."/>
            <person name="Mueller S."/>
            <person name="Dessi D."/>
            <person name="Fiori P.L."/>
            <person name="Ren Q."/>
            <person name="Paulsen I."/>
            <person name="Zhang H."/>
            <person name="Bastida-Corcuera F.D."/>
            <person name="Simoes-Barbosa A."/>
            <person name="Brown M.T."/>
            <person name="Hayes R.D."/>
            <person name="Mukherjee M."/>
            <person name="Okumura C.Y."/>
            <person name="Schneider R."/>
            <person name="Smith A.J."/>
            <person name="Vanacova S."/>
            <person name="Villalvazo M."/>
            <person name="Haas B.J."/>
            <person name="Pertea M."/>
            <person name="Feldblyum T.V."/>
            <person name="Utterback T.R."/>
            <person name="Shu C.L."/>
            <person name="Osoegawa K."/>
            <person name="de Jong P.J."/>
            <person name="Hrdy I."/>
            <person name="Horvathova L."/>
            <person name="Zubacova Z."/>
            <person name="Dolezal P."/>
            <person name="Malik S.B."/>
            <person name="Logsdon J.M. Jr."/>
            <person name="Henze K."/>
            <person name="Gupta A."/>
            <person name="Wang C.C."/>
            <person name="Dunne R.L."/>
            <person name="Upcroft J.A."/>
            <person name="Upcroft P."/>
            <person name="White O."/>
            <person name="Salzberg S.L."/>
            <person name="Tang P."/>
            <person name="Chiu C.-H."/>
            <person name="Lee Y.-S."/>
            <person name="Embley T.M."/>
            <person name="Coombs G.H."/>
            <person name="Mottram J.C."/>
            <person name="Tachezy J."/>
            <person name="Fraser-Liggett C.M."/>
            <person name="Johnson P.J."/>
        </authorList>
    </citation>
    <scope>NUCLEOTIDE SEQUENCE [LARGE SCALE GENOMIC DNA]</scope>
    <source>
        <strain evidence="3">G3</strain>
    </source>
</reference>
<dbReference type="InParanoid" id="A2ESF4"/>
<evidence type="ECO:0000256" key="2">
    <source>
        <dbReference type="SAM" id="Phobius"/>
    </source>
</evidence>
<dbReference type="KEGG" id="tva:4762259"/>
<keyword evidence="4" id="KW-1185">Reference proteome</keyword>
<keyword evidence="2" id="KW-0812">Transmembrane</keyword>
<keyword evidence="2" id="KW-1133">Transmembrane helix</keyword>
<proteinExistence type="predicted"/>
<dbReference type="AlphaFoldDB" id="A2ESF4"/>
<dbReference type="Gene3D" id="3.80.10.10">
    <property type="entry name" value="Ribonuclease Inhibitor"/>
    <property type="match status" value="1"/>
</dbReference>
<accession>A2ESF4</accession>
<dbReference type="Pfam" id="PF13306">
    <property type="entry name" value="LRR_5"/>
    <property type="match status" value="2"/>
</dbReference>
<dbReference type="SUPFAM" id="SSF52058">
    <property type="entry name" value="L domain-like"/>
    <property type="match status" value="1"/>
</dbReference>
<dbReference type="InterPro" id="IPR026906">
    <property type="entry name" value="LRR_5"/>
</dbReference>
<sequence>MSITLPEDLYAIGESAFRSCKSLQSIIIPRNVKVIDTFAFYSCSVLKSITILGSPKILIQTFISLNSLETLSTPNGYDSLGNYAIDTCIKLSAITIPEKFDFIDTSAFYKCAGLKNITIQTSEDCTDKISPRAFVSTNSVSVLIYENTGFTLINFEAFTTNITTVVFNFTKSSSAKKLRDVKYLPTLNHFTNLQKVVMDNIDDYSIPALFAKGVDMEIDIEKDVESIDDDAFKLCNIIKFTYNGQKFIAGNSLSKASNIQELNVGPLYRYNTIGGIVINRGEDPEPVSPIESSSSSTESSSSSTESSSSSIESSSTSTESSSSSSKQSPPSSVVNSPSEAKVSSSMKSELNINNNSITNYGIENQPQCPQNTNRSLIIALCIITTICAILIVAICLLIYKIKSYSANDSREEITPELSSQSTGNAIYNLEETAENPIKFKSNIDELDSIILAISETYSDS</sequence>
<organism evidence="3 4">
    <name type="scientific">Trichomonas vaginalis (strain ATCC PRA-98 / G3)</name>
    <dbReference type="NCBI Taxonomy" id="412133"/>
    <lineage>
        <taxon>Eukaryota</taxon>
        <taxon>Metamonada</taxon>
        <taxon>Parabasalia</taxon>
        <taxon>Trichomonadida</taxon>
        <taxon>Trichomonadidae</taxon>
        <taxon>Trichomonas</taxon>
    </lineage>
</organism>
<dbReference type="EMBL" id="DS113476">
    <property type="protein sequence ID" value="EAY04398.1"/>
    <property type="molecule type" value="Genomic_DNA"/>
</dbReference>
<feature type="region of interest" description="Disordered" evidence="1">
    <location>
        <begin position="281"/>
        <end position="347"/>
    </location>
</feature>
<dbReference type="SMR" id="A2ESF4"/>
<evidence type="ECO:0000313" key="3">
    <source>
        <dbReference type="EMBL" id="EAY04398.1"/>
    </source>
</evidence>
<dbReference type="InterPro" id="IPR032675">
    <property type="entry name" value="LRR_dom_sf"/>
</dbReference>